<evidence type="ECO:0000313" key="2">
    <source>
        <dbReference type="EMBL" id="SEO92799.1"/>
    </source>
</evidence>
<dbReference type="AlphaFoldDB" id="A0A1H8TP44"/>
<feature type="domain" description="VapC9 PIN-like" evidence="1">
    <location>
        <begin position="4"/>
        <end position="120"/>
    </location>
</feature>
<evidence type="ECO:0000313" key="3">
    <source>
        <dbReference type="Proteomes" id="UP000199126"/>
    </source>
</evidence>
<keyword evidence="3" id="KW-1185">Reference proteome</keyword>
<protein>
    <recommendedName>
        <fullName evidence="1">VapC9 PIN-like domain-containing protein</fullName>
    </recommendedName>
</protein>
<accession>A0A1H8TP44</accession>
<dbReference type="EMBL" id="FODV01000008">
    <property type="protein sequence ID" value="SEO92799.1"/>
    <property type="molecule type" value="Genomic_DNA"/>
</dbReference>
<dbReference type="InterPro" id="IPR029060">
    <property type="entry name" value="PIN-like_dom_sf"/>
</dbReference>
<dbReference type="Pfam" id="PF18477">
    <property type="entry name" value="PIN_9"/>
    <property type="match status" value="1"/>
</dbReference>
<dbReference type="InterPro" id="IPR041120">
    <property type="entry name" value="PIN_9"/>
</dbReference>
<proteinExistence type="predicted"/>
<name>A0A1H8TP44_9EURY</name>
<sequence>MVTVAMDTNALMMPVELDVRVFDELDRLFGTPDLVTPRAVLDELEKLAAGSNGQEGVAASVGSDLASRHCRVVETDASYADDAIVELADRGECDCVVTNDRPLQDRLLERDVRVVGVRGRNTLAVTEP</sequence>
<dbReference type="CDD" id="cd09879">
    <property type="entry name" value="PIN_VapC_AF0591-like"/>
    <property type="match status" value="1"/>
</dbReference>
<reference evidence="3" key="1">
    <citation type="submission" date="2016-10" db="EMBL/GenBank/DDBJ databases">
        <authorList>
            <person name="Varghese N."/>
            <person name="Submissions S."/>
        </authorList>
    </citation>
    <scope>NUCLEOTIDE SEQUENCE [LARGE SCALE GENOMIC DNA]</scope>
    <source>
        <strain evidence="3">CGMCC 1.10121</strain>
    </source>
</reference>
<dbReference type="Gene3D" id="3.40.50.1010">
    <property type="entry name" value="5'-nuclease"/>
    <property type="match status" value="1"/>
</dbReference>
<evidence type="ECO:0000259" key="1">
    <source>
        <dbReference type="Pfam" id="PF18477"/>
    </source>
</evidence>
<dbReference type="SUPFAM" id="SSF88723">
    <property type="entry name" value="PIN domain-like"/>
    <property type="match status" value="1"/>
</dbReference>
<gene>
    <name evidence="2" type="ORF">SAMN04487948_10825</name>
</gene>
<organism evidence="2 3">
    <name type="scientific">Halogranum amylolyticum</name>
    <dbReference type="NCBI Taxonomy" id="660520"/>
    <lineage>
        <taxon>Archaea</taxon>
        <taxon>Methanobacteriati</taxon>
        <taxon>Methanobacteriota</taxon>
        <taxon>Stenosarchaea group</taxon>
        <taxon>Halobacteria</taxon>
        <taxon>Halobacteriales</taxon>
        <taxon>Haloferacaceae</taxon>
    </lineage>
</organism>
<dbReference type="Proteomes" id="UP000199126">
    <property type="component" value="Unassembled WGS sequence"/>
</dbReference>